<reference evidence="12 13" key="1">
    <citation type="submission" date="2020-06" db="EMBL/GenBank/DDBJ databases">
        <authorList>
            <person name="Criscuolo A."/>
        </authorList>
    </citation>
    <scope>NUCLEOTIDE SEQUENCE [LARGE SCALE GENOMIC DNA]</scope>
    <source>
        <strain evidence="13">CIP 110025</strain>
    </source>
</reference>
<dbReference type="InterPro" id="IPR037066">
    <property type="entry name" value="Plug_dom_sf"/>
</dbReference>
<evidence type="ECO:0000256" key="9">
    <source>
        <dbReference type="RuleBase" id="RU003357"/>
    </source>
</evidence>
<protein>
    <submittedName>
        <fullName evidence="12">SusC/RagA family protein</fullName>
    </submittedName>
</protein>
<dbReference type="Pfam" id="PF00593">
    <property type="entry name" value="TonB_dep_Rec_b-barrel"/>
    <property type="match status" value="1"/>
</dbReference>
<keyword evidence="7 8" id="KW-0998">Cell outer membrane</keyword>
<dbReference type="SUPFAM" id="SSF49464">
    <property type="entry name" value="Carboxypeptidase regulatory domain-like"/>
    <property type="match status" value="1"/>
</dbReference>
<comment type="similarity">
    <text evidence="8 9">Belongs to the TonB-dependent receptor family.</text>
</comment>
<dbReference type="InterPro" id="IPR012910">
    <property type="entry name" value="Plug_dom"/>
</dbReference>
<accession>A0A6V6YMS0</accession>
<comment type="caution">
    <text evidence="12">The sequence shown here is derived from an EMBL/GenBank/DDBJ whole genome shotgun (WGS) entry which is preliminary data.</text>
</comment>
<proteinExistence type="inferred from homology"/>
<dbReference type="SUPFAM" id="SSF56935">
    <property type="entry name" value="Porins"/>
    <property type="match status" value="1"/>
</dbReference>
<dbReference type="InterPro" id="IPR000531">
    <property type="entry name" value="Beta-barrel_TonB"/>
</dbReference>
<dbReference type="Pfam" id="PF13715">
    <property type="entry name" value="CarbopepD_reg_2"/>
    <property type="match status" value="1"/>
</dbReference>
<keyword evidence="6 8" id="KW-0472">Membrane</keyword>
<gene>
    <name evidence="12" type="ORF">FLACHUCJ7_00199</name>
</gene>
<evidence type="ECO:0000256" key="1">
    <source>
        <dbReference type="ARBA" id="ARBA00004571"/>
    </source>
</evidence>
<evidence type="ECO:0000313" key="12">
    <source>
        <dbReference type="EMBL" id="CAD0000763.1"/>
    </source>
</evidence>
<dbReference type="NCBIfam" id="TIGR04057">
    <property type="entry name" value="SusC_RagA_signa"/>
    <property type="match status" value="1"/>
</dbReference>
<dbReference type="AlphaFoldDB" id="A0A6V6YMS0"/>
<evidence type="ECO:0000256" key="6">
    <source>
        <dbReference type="ARBA" id="ARBA00023136"/>
    </source>
</evidence>
<feature type="domain" description="TonB-dependent receptor-like beta-barrel" evidence="10">
    <location>
        <begin position="474"/>
        <end position="837"/>
    </location>
</feature>
<comment type="subcellular location">
    <subcellularLocation>
        <location evidence="1 8">Cell outer membrane</location>
        <topology evidence="1 8">Multi-pass membrane protein</topology>
    </subcellularLocation>
</comment>
<dbReference type="Proteomes" id="UP000556700">
    <property type="component" value="Unassembled WGS sequence"/>
</dbReference>
<evidence type="ECO:0000256" key="4">
    <source>
        <dbReference type="ARBA" id="ARBA00022692"/>
    </source>
</evidence>
<evidence type="ECO:0000256" key="2">
    <source>
        <dbReference type="ARBA" id="ARBA00022448"/>
    </source>
</evidence>
<evidence type="ECO:0000259" key="10">
    <source>
        <dbReference type="Pfam" id="PF00593"/>
    </source>
</evidence>
<dbReference type="EMBL" id="CAIJDO010000052">
    <property type="protein sequence ID" value="CAD0000763.1"/>
    <property type="molecule type" value="Genomic_DNA"/>
</dbReference>
<dbReference type="InterPro" id="IPR036942">
    <property type="entry name" value="Beta-barrel_TonB_sf"/>
</dbReference>
<dbReference type="Gene3D" id="2.60.40.1120">
    <property type="entry name" value="Carboxypeptidase-like, regulatory domain"/>
    <property type="match status" value="1"/>
</dbReference>
<sequence>MVKFKKKLYISISSESVINLLSAELILLNQNKVMKKKLNRYICTCILLVFIGVKAQETKPLIQSKLEGLVVDAVTKEPVIGASINIKGTTHGVQTDFDGKFYFQTGQKFPYTLIVSYMGYKKTEVVVSANSVVIDLTQEQNALSEVVVTALGITKEKKSLGYATQAIKGKDLETTKETNFLNGLSGKLAGVRITNSQGDMGSSRIVIRGETSIAGNNQPLFVVDGIPVDNSQFSSSGGAAASRDFKNAIADLNPQDIESINVLKGPNAAALYGSRAAHGVVLITTKSGKGQQGLGVTISSGITITEVSLLPDYQNTFGQGSNGAFSYKDGKGGGINDQTDESWGPKMDGRLIPQFNSNGVAVPFVAHPNNVKNYFNTGVTYENSISVAKSNDKSDFRLGVNNQKQLGTVPNSEVNKTNFTINSNYQISENIKVGVTGNYIVTDAPALPGGPSGNRAAGVMLQFTWFGRQVDMNALRNNRDVNWNNSYYSNPYWTAYYNTTSQNRNRLIGDIHLDAKLADGLNFRFRTAVDYYNDRRKYKIKYGTNGTPFGSYAEDAYTVNEQNTEGIFTYTKKINDDFSVDALAGFNIRNHSDANNYQKAPRLAVPDLYTLNNSRDPLLSSNTLSRLRVYSAYASAQFGYKNYAYLNVTARNDWSSTLPSSNRSYFYPSFNGSLILSEVLNLKGNTLDFLKLRGGWSEVGNDADPYQLNTVYDFQTAFEGNPIQTSSKRKLNENLKPETTRSTEVGLEATFFKNRLHFDVAYYNTNSFDQILEIKTTAASGYTSQLINAGKVNNRGIEIQLDGTPVQTENFKWNIAGNYSKNTSKVEILDYDKQIQNYTIGSASGGVDVLASVGQAYGAIYGVAYQRDSNGNIVVGDNGLPKADPTKKVLGHYTPDYLAGLTNTLTYKNLELSFLVDASVGGELFSGTNRIGNYTGVLEQTLPGRGAENGGLDYYITTTSTGPKKILASAGNVPSGAVIYDDGMIFKGVYADGTPNTSVLSAQEYYKASYNISEAYVYSSTFVKLREVKLTYNLNKSLTRKLGLQSASITAVGRNLFFIYKDVPNIDPETAYNTGNAQGLELYSLPSTRNFSLNLNLKF</sequence>
<dbReference type="Gene3D" id="2.40.170.20">
    <property type="entry name" value="TonB-dependent receptor, beta-barrel domain"/>
    <property type="match status" value="1"/>
</dbReference>
<keyword evidence="13" id="KW-1185">Reference proteome</keyword>
<evidence type="ECO:0000256" key="3">
    <source>
        <dbReference type="ARBA" id="ARBA00022452"/>
    </source>
</evidence>
<evidence type="ECO:0000256" key="7">
    <source>
        <dbReference type="ARBA" id="ARBA00023237"/>
    </source>
</evidence>
<evidence type="ECO:0000256" key="8">
    <source>
        <dbReference type="PROSITE-ProRule" id="PRU01360"/>
    </source>
</evidence>
<dbReference type="InterPro" id="IPR023997">
    <property type="entry name" value="TonB-dep_OMP_SusC/RagA_CS"/>
</dbReference>
<keyword evidence="2 8" id="KW-0813">Transport</keyword>
<organism evidence="12 13">
    <name type="scientific">Flavobacterium chungangense</name>
    <dbReference type="NCBI Taxonomy" id="554283"/>
    <lineage>
        <taxon>Bacteria</taxon>
        <taxon>Pseudomonadati</taxon>
        <taxon>Bacteroidota</taxon>
        <taxon>Flavobacteriia</taxon>
        <taxon>Flavobacteriales</taxon>
        <taxon>Flavobacteriaceae</taxon>
        <taxon>Flavobacterium</taxon>
    </lineage>
</organism>
<evidence type="ECO:0000259" key="11">
    <source>
        <dbReference type="Pfam" id="PF07715"/>
    </source>
</evidence>
<dbReference type="Pfam" id="PF07715">
    <property type="entry name" value="Plug"/>
    <property type="match status" value="1"/>
</dbReference>
<dbReference type="InterPro" id="IPR039426">
    <property type="entry name" value="TonB-dep_rcpt-like"/>
</dbReference>
<dbReference type="Gene3D" id="2.170.130.10">
    <property type="entry name" value="TonB-dependent receptor, plug domain"/>
    <property type="match status" value="1"/>
</dbReference>
<dbReference type="InterPro" id="IPR008969">
    <property type="entry name" value="CarboxyPept-like_regulatory"/>
</dbReference>
<dbReference type="GO" id="GO:0009279">
    <property type="term" value="C:cell outer membrane"/>
    <property type="evidence" value="ECO:0007669"/>
    <property type="project" value="UniProtKB-SubCell"/>
</dbReference>
<keyword evidence="4 8" id="KW-0812">Transmembrane</keyword>
<name>A0A6V6YMS0_9FLAO</name>
<evidence type="ECO:0000256" key="5">
    <source>
        <dbReference type="ARBA" id="ARBA00023077"/>
    </source>
</evidence>
<keyword evidence="3 8" id="KW-1134">Transmembrane beta strand</keyword>
<dbReference type="PROSITE" id="PS52016">
    <property type="entry name" value="TONB_DEPENDENT_REC_3"/>
    <property type="match status" value="1"/>
</dbReference>
<feature type="domain" description="TonB-dependent receptor plug" evidence="11">
    <location>
        <begin position="157"/>
        <end position="280"/>
    </location>
</feature>
<dbReference type="NCBIfam" id="TIGR04056">
    <property type="entry name" value="OMP_RagA_SusC"/>
    <property type="match status" value="1"/>
</dbReference>
<evidence type="ECO:0000313" key="13">
    <source>
        <dbReference type="Proteomes" id="UP000556700"/>
    </source>
</evidence>
<dbReference type="InterPro" id="IPR023996">
    <property type="entry name" value="TonB-dep_OMP_SusC/RagA"/>
</dbReference>
<keyword evidence="5 9" id="KW-0798">TonB box</keyword>